<comment type="caution">
    <text evidence="2">The sequence shown here is derived from an EMBL/GenBank/DDBJ whole genome shotgun (WGS) entry which is preliminary data.</text>
</comment>
<dbReference type="Pfam" id="PF06810">
    <property type="entry name" value="Phage_scaffold"/>
    <property type="match status" value="1"/>
</dbReference>
<name>A0A926IFD8_9FIRM</name>
<dbReference type="RefSeq" id="WP_249334605.1">
    <property type="nucleotide sequence ID" value="NZ_JACRSY010000063.1"/>
</dbReference>
<dbReference type="EMBL" id="JACRSY010000063">
    <property type="protein sequence ID" value="MBC8581602.1"/>
    <property type="molecule type" value="Genomic_DNA"/>
</dbReference>
<dbReference type="Proteomes" id="UP000655830">
    <property type="component" value="Unassembled WGS sequence"/>
</dbReference>
<evidence type="ECO:0000313" key="3">
    <source>
        <dbReference type="Proteomes" id="UP000655830"/>
    </source>
</evidence>
<accession>A0A926IFD8</accession>
<dbReference type="InterPro" id="IPR009636">
    <property type="entry name" value="SCAF"/>
</dbReference>
<keyword evidence="3" id="KW-1185">Reference proteome</keyword>
<sequence>MDRFKEFLKSLGYTDEQITAVVNGMKEQKIYLSNEENIDERYIKLKGKYETQKTELKTANDTITELKKNNPDVEGLQTKIKEYEKTIETMGKDAQQKEFDLALENELIKLNVHSTKAARAELDMDKIKYENGQFTGLKEQTDTWATDKTFLIKTGQTKTLYNPAGGEGGTTSLAATIATQRNASHQVQTNNPYANAWDVK</sequence>
<organism evidence="2 3">
    <name type="scientific">Zhenhengia yiwuensis</name>
    <dbReference type="NCBI Taxonomy" id="2763666"/>
    <lineage>
        <taxon>Bacteria</taxon>
        <taxon>Bacillati</taxon>
        <taxon>Bacillota</taxon>
        <taxon>Clostridia</taxon>
        <taxon>Lachnospirales</taxon>
        <taxon>Lachnospiraceae</taxon>
        <taxon>Zhenhengia</taxon>
    </lineage>
</organism>
<dbReference type="AlphaFoldDB" id="A0A926IFD8"/>
<keyword evidence="1" id="KW-0175">Coiled coil</keyword>
<proteinExistence type="predicted"/>
<feature type="coiled-coil region" evidence="1">
    <location>
        <begin position="49"/>
        <end position="93"/>
    </location>
</feature>
<evidence type="ECO:0000313" key="2">
    <source>
        <dbReference type="EMBL" id="MBC8581602.1"/>
    </source>
</evidence>
<reference evidence="2" key="1">
    <citation type="submission" date="2020-08" db="EMBL/GenBank/DDBJ databases">
        <title>Genome public.</title>
        <authorList>
            <person name="Liu C."/>
            <person name="Sun Q."/>
        </authorList>
    </citation>
    <scope>NUCLEOTIDE SEQUENCE</scope>
    <source>
        <strain evidence="2">NSJ-12</strain>
    </source>
</reference>
<gene>
    <name evidence="2" type="ORF">H8718_19130</name>
</gene>
<evidence type="ECO:0000256" key="1">
    <source>
        <dbReference type="SAM" id="Coils"/>
    </source>
</evidence>
<protein>
    <submittedName>
        <fullName evidence="2">Phage scaffolding protein</fullName>
    </submittedName>
</protein>